<organism evidence="2">
    <name type="scientific">viral metagenome</name>
    <dbReference type="NCBI Taxonomy" id="1070528"/>
    <lineage>
        <taxon>unclassified sequences</taxon>
        <taxon>metagenomes</taxon>
        <taxon>organismal metagenomes</taxon>
    </lineage>
</organism>
<name>A0A6M3KB47_9ZZZZ</name>
<sequence length="597" mass="67153">MMARKSKSIDEAVNHWTDEIKAGEKYRDKYSSSKRYDDYRKMYRGDWKDTIVPVNRVFSFGRGLIPQIYFRAPRVTCTATRPDLVAHAMVVEAIDNWLIKELRLKQTIKSAILHAYYGGTAPVKLGYDSEFGFNPLQAVDQDTSTVTQVGREGESKGKQIEYNINVRPGMPWALPVLPEDIIIPWGYSTADSLPWIAHRFLRPLIDVKADQKYSNTSELKGSRRAKYMENRPSYKQDEAIKFCELYEIRDIRTREVLVICEDAMLLKAEDVLQIEGVNYEFLTFNEDPEYFWGIPDVRILEPQQLELNETRTQASRHRRISLLKFLYLKGAIAKESLDLFLSGNVGPAIEIDGESLAAAIITLTPSMPPDLQPEAASILNDMQLSMGFNENATGNFKGGTPPSAAETVTASQPQEMRIEERRDIVHDLLTGIIRKWNQYIFSFWTGERVIKIVGPQGADLWVKYTGEELAGEYSLLIDPESGIPITRGLRGRAAIDLMKMYGGDPLIDQQALRRTHLMNYEWVFPGIGSLLIPTDPNMATLLSHNRQPQPMVEGASGPAVKGQQRPGGQRGGGAQVGSAKNPEPLEKLKQRITGGQG</sequence>
<dbReference type="AlphaFoldDB" id="A0A6M3KB47"/>
<evidence type="ECO:0000256" key="1">
    <source>
        <dbReference type="SAM" id="MobiDB-lite"/>
    </source>
</evidence>
<accession>A0A6M3KB47</accession>
<evidence type="ECO:0000313" key="2">
    <source>
        <dbReference type="EMBL" id="QJA78865.1"/>
    </source>
</evidence>
<feature type="region of interest" description="Disordered" evidence="1">
    <location>
        <begin position="548"/>
        <end position="597"/>
    </location>
</feature>
<reference evidence="2" key="1">
    <citation type="submission" date="2020-03" db="EMBL/GenBank/DDBJ databases">
        <title>The deep terrestrial virosphere.</title>
        <authorList>
            <person name="Holmfeldt K."/>
            <person name="Nilsson E."/>
            <person name="Simone D."/>
            <person name="Lopez-Fernandez M."/>
            <person name="Wu X."/>
            <person name="de Brujin I."/>
            <person name="Lundin D."/>
            <person name="Andersson A."/>
            <person name="Bertilsson S."/>
            <person name="Dopson M."/>
        </authorList>
    </citation>
    <scope>NUCLEOTIDE SEQUENCE</scope>
    <source>
        <strain evidence="2">MM415A00976</strain>
    </source>
</reference>
<proteinExistence type="predicted"/>
<protein>
    <submittedName>
        <fullName evidence="2">Putative head tail connector protein</fullName>
    </submittedName>
</protein>
<gene>
    <name evidence="2" type="ORF">MM415A00976_0009</name>
</gene>
<dbReference type="EMBL" id="MT142357">
    <property type="protein sequence ID" value="QJA78865.1"/>
    <property type="molecule type" value="Genomic_DNA"/>
</dbReference>